<reference evidence="1" key="1">
    <citation type="submission" date="2019-10" db="EMBL/GenBank/DDBJ databases">
        <authorList>
            <consortium name="DOE Joint Genome Institute"/>
            <person name="Kuo A."/>
            <person name="Miyauchi S."/>
            <person name="Kiss E."/>
            <person name="Drula E."/>
            <person name="Kohler A."/>
            <person name="Sanchez-Garcia M."/>
            <person name="Andreopoulos B."/>
            <person name="Barry K.W."/>
            <person name="Bonito G."/>
            <person name="Buee M."/>
            <person name="Carver A."/>
            <person name="Chen C."/>
            <person name="Cichocki N."/>
            <person name="Clum A."/>
            <person name="Culley D."/>
            <person name="Crous P.W."/>
            <person name="Fauchery L."/>
            <person name="Girlanda M."/>
            <person name="Hayes R."/>
            <person name="Keri Z."/>
            <person name="LaButti K."/>
            <person name="Lipzen A."/>
            <person name="Lombard V."/>
            <person name="Magnuson J."/>
            <person name="Maillard F."/>
            <person name="Morin E."/>
            <person name="Murat C."/>
            <person name="Nolan M."/>
            <person name="Ohm R."/>
            <person name="Pangilinan J."/>
            <person name="Pereira M."/>
            <person name="Perotto S."/>
            <person name="Peter M."/>
            <person name="Riley R."/>
            <person name="Sitrit Y."/>
            <person name="Stielow B."/>
            <person name="Szollosi G."/>
            <person name="Zifcakova L."/>
            <person name="Stursova M."/>
            <person name="Spatafora J.W."/>
            <person name="Tedersoo L."/>
            <person name="Vaario L.-M."/>
            <person name="Yamada A."/>
            <person name="Yan M."/>
            <person name="Wang P."/>
            <person name="Xu J."/>
            <person name="Bruns T."/>
            <person name="Baldrian P."/>
            <person name="Vilgalys R."/>
            <person name="Henrissat B."/>
            <person name="Grigoriev I.V."/>
            <person name="Hibbett D."/>
            <person name="Nagy L.G."/>
            <person name="Martin F.M."/>
        </authorList>
    </citation>
    <scope>NUCLEOTIDE SEQUENCE</scope>
    <source>
        <strain evidence="1">BED1</strain>
    </source>
</reference>
<organism evidence="1 2">
    <name type="scientific">Boletus edulis BED1</name>
    <dbReference type="NCBI Taxonomy" id="1328754"/>
    <lineage>
        <taxon>Eukaryota</taxon>
        <taxon>Fungi</taxon>
        <taxon>Dikarya</taxon>
        <taxon>Basidiomycota</taxon>
        <taxon>Agaricomycotina</taxon>
        <taxon>Agaricomycetes</taxon>
        <taxon>Agaricomycetidae</taxon>
        <taxon>Boletales</taxon>
        <taxon>Boletineae</taxon>
        <taxon>Boletaceae</taxon>
        <taxon>Boletoideae</taxon>
        <taxon>Boletus</taxon>
    </lineage>
</organism>
<evidence type="ECO:0000313" key="2">
    <source>
        <dbReference type="Proteomes" id="UP001194468"/>
    </source>
</evidence>
<dbReference type="AlphaFoldDB" id="A0AAD4C7Z8"/>
<evidence type="ECO:0000313" key="1">
    <source>
        <dbReference type="EMBL" id="KAF8452021.1"/>
    </source>
</evidence>
<dbReference type="Proteomes" id="UP001194468">
    <property type="component" value="Unassembled WGS sequence"/>
</dbReference>
<dbReference type="EMBL" id="WHUW01000001">
    <property type="protein sequence ID" value="KAF8452021.1"/>
    <property type="molecule type" value="Genomic_DNA"/>
</dbReference>
<comment type="caution">
    <text evidence="1">The sequence shown here is derived from an EMBL/GenBank/DDBJ whole genome shotgun (WGS) entry which is preliminary data.</text>
</comment>
<reference evidence="1" key="2">
    <citation type="journal article" date="2020" name="Nat. Commun.">
        <title>Large-scale genome sequencing of mycorrhizal fungi provides insights into the early evolution of symbiotic traits.</title>
        <authorList>
            <person name="Miyauchi S."/>
            <person name="Kiss E."/>
            <person name="Kuo A."/>
            <person name="Drula E."/>
            <person name="Kohler A."/>
            <person name="Sanchez-Garcia M."/>
            <person name="Morin E."/>
            <person name="Andreopoulos B."/>
            <person name="Barry K.W."/>
            <person name="Bonito G."/>
            <person name="Buee M."/>
            <person name="Carver A."/>
            <person name="Chen C."/>
            <person name="Cichocki N."/>
            <person name="Clum A."/>
            <person name="Culley D."/>
            <person name="Crous P.W."/>
            <person name="Fauchery L."/>
            <person name="Girlanda M."/>
            <person name="Hayes R.D."/>
            <person name="Keri Z."/>
            <person name="LaButti K."/>
            <person name="Lipzen A."/>
            <person name="Lombard V."/>
            <person name="Magnuson J."/>
            <person name="Maillard F."/>
            <person name="Murat C."/>
            <person name="Nolan M."/>
            <person name="Ohm R.A."/>
            <person name="Pangilinan J."/>
            <person name="Pereira M.F."/>
            <person name="Perotto S."/>
            <person name="Peter M."/>
            <person name="Pfister S."/>
            <person name="Riley R."/>
            <person name="Sitrit Y."/>
            <person name="Stielow J.B."/>
            <person name="Szollosi G."/>
            <person name="Zifcakova L."/>
            <person name="Stursova M."/>
            <person name="Spatafora J.W."/>
            <person name="Tedersoo L."/>
            <person name="Vaario L.M."/>
            <person name="Yamada A."/>
            <person name="Yan M."/>
            <person name="Wang P."/>
            <person name="Xu J."/>
            <person name="Bruns T."/>
            <person name="Baldrian P."/>
            <person name="Vilgalys R."/>
            <person name="Dunand C."/>
            <person name="Henrissat B."/>
            <person name="Grigoriev I.V."/>
            <person name="Hibbett D."/>
            <person name="Nagy L.G."/>
            <person name="Martin F.M."/>
        </authorList>
    </citation>
    <scope>NUCLEOTIDE SEQUENCE</scope>
    <source>
        <strain evidence="1">BED1</strain>
    </source>
</reference>
<proteinExistence type="predicted"/>
<protein>
    <submittedName>
        <fullName evidence="1">Uncharacterized protein</fullName>
    </submittedName>
</protein>
<gene>
    <name evidence="1" type="ORF">L210DRAFT_954017</name>
</gene>
<accession>A0AAD4C7Z8</accession>
<sequence length="53" mass="5754">MLRKRTAAVPRKHGLFQCLHITPVIECALGIGLVSSGTGCFYHMPASNGWDIV</sequence>
<keyword evidence="2" id="KW-1185">Reference proteome</keyword>
<name>A0AAD4C7Z8_BOLED</name>